<feature type="transmembrane region" description="Helical" evidence="1">
    <location>
        <begin position="21"/>
        <end position="46"/>
    </location>
</feature>
<reference evidence="2 3" key="1">
    <citation type="submission" date="2019-07" db="EMBL/GenBank/DDBJ databases">
        <title>Whole genome shotgun sequence of Brevifollis gellanilyticus NBRC 108608.</title>
        <authorList>
            <person name="Hosoyama A."/>
            <person name="Uohara A."/>
            <person name="Ohji S."/>
            <person name="Ichikawa N."/>
        </authorList>
    </citation>
    <scope>NUCLEOTIDE SEQUENCE [LARGE SCALE GENOMIC DNA]</scope>
    <source>
        <strain evidence="2 3">NBRC 108608</strain>
    </source>
</reference>
<keyword evidence="1" id="KW-0812">Transmembrane</keyword>
<evidence type="ECO:0008006" key="4">
    <source>
        <dbReference type="Google" id="ProtNLM"/>
    </source>
</evidence>
<dbReference type="SUPFAM" id="SSF54523">
    <property type="entry name" value="Pili subunits"/>
    <property type="match status" value="1"/>
</dbReference>
<keyword evidence="1" id="KW-0472">Membrane</keyword>
<evidence type="ECO:0000256" key="1">
    <source>
        <dbReference type="SAM" id="Phobius"/>
    </source>
</evidence>
<dbReference type="Pfam" id="PF07963">
    <property type="entry name" value="N_methyl"/>
    <property type="match status" value="1"/>
</dbReference>
<keyword evidence="3" id="KW-1185">Reference proteome</keyword>
<organism evidence="2 3">
    <name type="scientific">Brevifollis gellanilyticus</name>
    <dbReference type="NCBI Taxonomy" id="748831"/>
    <lineage>
        <taxon>Bacteria</taxon>
        <taxon>Pseudomonadati</taxon>
        <taxon>Verrucomicrobiota</taxon>
        <taxon>Verrucomicrobiia</taxon>
        <taxon>Verrucomicrobiales</taxon>
        <taxon>Verrucomicrobiaceae</taxon>
    </lineage>
</organism>
<evidence type="ECO:0000313" key="3">
    <source>
        <dbReference type="Proteomes" id="UP000321577"/>
    </source>
</evidence>
<dbReference type="AlphaFoldDB" id="A0A512M356"/>
<dbReference type="OrthoDB" id="191860at2"/>
<dbReference type="Proteomes" id="UP000321577">
    <property type="component" value="Unassembled WGS sequence"/>
</dbReference>
<dbReference type="EMBL" id="BKAG01000002">
    <property type="protein sequence ID" value="GEP41179.1"/>
    <property type="molecule type" value="Genomic_DNA"/>
</dbReference>
<dbReference type="InterPro" id="IPR012902">
    <property type="entry name" value="N_methyl_site"/>
</dbReference>
<accession>A0A512M356</accession>
<dbReference type="InterPro" id="IPR045584">
    <property type="entry name" value="Pilin-like"/>
</dbReference>
<protein>
    <recommendedName>
        <fullName evidence="4">Type II secretion system protein J</fullName>
    </recommendedName>
</protein>
<dbReference type="NCBIfam" id="TIGR02532">
    <property type="entry name" value="IV_pilin_GFxxxE"/>
    <property type="match status" value="1"/>
</dbReference>
<name>A0A512M356_9BACT</name>
<proteinExistence type="predicted"/>
<comment type="caution">
    <text evidence="2">The sequence shown here is derived from an EMBL/GenBank/DDBJ whole genome shotgun (WGS) entry which is preliminary data.</text>
</comment>
<dbReference type="RefSeq" id="WP_146848645.1">
    <property type="nucleotide sequence ID" value="NZ_BKAG01000002.1"/>
</dbReference>
<sequence length="260" mass="29586">MFTHPPALSQAQVRHLRSHNSGFTLIEVLLAMGLIGLIIGGIYSLANGAIQLGTSMNQARISETRLTNFTTAWRDYLENLPPGIRFNCGLEKAKRGAGGNLLIEGGQVPFVWTQRVRLADAVEFALVRGAEKGALDLHVRHLKCLEKPTAMDAYSQLAELPLLTGLKEFRWEFYDVEKKRWFTTWNADKRPQPPLFMRLHFQFLKDPREYEFTYWIANDLVPRTAGLNPNGQSPMTLRHFSVPLMPFGHSFVIRFSDFVI</sequence>
<evidence type="ECO:0000313" key="2">
    <source>
        <dbReference type="EMBL" id="GEP41179.1"/>
    </source>
</evidence>
<gene>
    <name evidence="2" type="ORF">BGE01nite_04700</name>
</gene>
<keyword evidence="1" id="KW-1133">Transmembrane helix</keyword>